<reference evidence="1 2" key="1">
    <citation type="journal article" date="2015" name="Environ. Microbiol.">
        <title>Genome analyses suggest the presence of polyploidy and recent human-driven expansions in eight global populations of the honeybee pathogen Nosema ceranae.</title>
        <authorList>
            <person name="Pelin A."/>
            <person name="Selman M."/>
            <person name="Aris-Brosou S."/>
            <person name="Farinelli L."/>
            <person name="Corradi N."/>
        </authorList>
    </citation>
    <scope>NUCLEOTIDE SEQUENCE [LARGE SCALE GENOMIC DNA]</scope>
    <source>
        <strain evidence="1 2">PA08 1199</strain>
    </source>
</reference>
<organism evidence="1 2">
    <name type="scientific">Vairimorpha ceranae</name>
    <dbReference type="NCBI Taxonomy" id="40302"/>
    <lineage>
        <taxon>Eukaryota</taxon>
        <taxon>Fungi</taxon>
        <taxon>Fungi incertae sedis</taxon>
        <taxon>Microsporidia</taxon>
        <taxon>Nosematidae</taxon>
        <taxon>Vairimorpha</taxon>
    </lineage>
</organism>
<comment type="caution">
    <text evidence="1">The sequence shown here is derived from an EMBL/GenBank/DDBJ whole genome shotgun (WGS) entry which is preliminary data.</text>
</comment>
<dbReference type="VEuPathDB" id="MicrosporidiaDB:AAJ76_3000130562"/>
<proteinExistence type="predicted"/>
<keyword evidence="2" id="KW-1185">Reference proteome</keyword>
<dbReference type="EMBL" id="JPQZ01000003">
    <property type="protein sequence ID" value="KKO76462.1"/>
    <property type="molecule type" value="Genomic_DNA"/>
</dbReference>
<evidence type="ECO:0000313" key="2">
    <source>
        <dbReference type="Proteomes" id="UP000034350"/>
    </source>
</evidence>
<evidence type="ECO:0000313" key="1">
    <source>
        <dbReference type="EMBL" id="KKO76462.1"/>
    </source>
</evidence>
<sequence length="48" mass="5590">MQEKVKKFIINDRHCNNKRIFLIFSIHFKENGTTNGEVLKIKGTAIIT</sequence>
<name>A0A0F9YVL8_9MICR</name>
<dbReference type="RefSeq" id="XP_024332204.1">
    <property type="nucleotide sequence ID" value="XM_024475039.1"/>
</dbReference>
<gene>
    <name evidence="1" type="ORF">AAJ76_3000130562</name>
</gene>
<protein>
    <submittedName>
        <fullName evidence="1">Uncharacterized protein</fullName>
    </submittedName>
</protein>
<dbReference type="Proteomes" id="UP000034350">
    <property type="component" value="Unassembled WGS sequence"/>
</dbReference>
<dbReference type="GeneID" id="36319970"/>
<dbReference type="AlphaFoldDB" id="A0A0F9YVL8"/>
<accession>A0A0F9YVL8</accession>